<feature type="compositionally biased region" description="Polar residues" evidence="1">
    <location>
        <begin position="202"/>
        <end position="213"/>
    </location>
</feature>
<accession>A0A2T4J395</accession>
<feature type="signal peptide" evidence="2">
    <location>
        <begin position="1"/>
        <end position="22"/>
    </location>
</feature>
<feature type="compositionally biased region" description="Polar residues" evidence="1">
    <location>
        <begin position="142"/>
        <end position="153"/>
    </location>
</feature>
<feature type="region of interest" description="Disordered" evidence="1">
    <location>
        <begin position="94"/>
        <end position="128"/>
    </location>
</feature>
<dbReference type="AlphaFoldDB" id="A0A2T4J395"/>
<keyword evidence="4" id="KW-1185">Reference proteome</keyword>
<dbReference type="EMBL" id="PZJX01000003">
    <property type="protein sequence ID" value="PTE12379.1"/>
    <property type="molecule type" value="Genomic_DNA"/>
</dbReference>
<feature type="chain" id="PRO_5015469470" evidence="2">
    <location>
        <begin position="23"/>
        <end position="295"/>
    </location>
</feature>
<feature type="region of interest" description="Disordered" evidence="1">
    <location>
        <begin position="140"/>
        <end position="222"/>
    </location>
</feature>
<feature type="compositionally biased region" description="Low complexity" evidence="1">
    <location>
        <begin position="183"/>
        <end position="196"/>
    </location>
</feature>
<name>A0A2T4J395_9HYPH</name>
<reference evidence="3 4" key="1">
    <citation type="submission" date="2018-03" db="EMBL/GenBank/DDBJ databases">
        <title>Genome sequence of the symbiotic type strain Mesorhizobium helmanticense CSLC115NT isolated from Lotus corniculatus nodules.</title>
        <authorList>
            <person name="Sannazzaro A.I."/>
            <person name="Torres Tejerizo G.A."/>
            <person name="Dip D."/>
            <person name="Caballero M."/>
            <person name="Pistorio M."/>
            <person name="Estrella M.J."/>
        </authorList>
    </citation>
    <scope>NUCLEOTIDE SEQUENCE [LARGE SCALE GENOMIC DNA]</scope>
    <source>
        <strain evidence="3 4">CSLC115N</strain>
    </source>
</reference>
<dbReference type="Proteomes" id="UP000240259">
    <property type="component" value="Unassembled WGS sequence"/>
</dbReference>
<evidence type="ECO:0000256" key="2">
    <source>
        <dbReference type="SAM" id="SignalP"/>
    </source>
</evidence>
<protein>
    <submittedName>
        <fullName evidence="3">Uncharacterized protein</fullName>
    </submittedName>
</protein>
<evidence type="ECO:0000313" key="4">
    <source>
        <dbReference type="Proteomes" id="UP000240259"/>
    </source>
</evidence>
<evidence type="ECO:0000256" key="1">
    <source>
        <dbReference type="SAM" id="MobiDB-lite"/>
    </source>
</evidence>
<evidence type="ECO:0000313" key="3">
    <source>
        <dbReference type="EMBL" id="PTE12379.1"/>
    </source>
</evidence>
<feature type="compositionally biased region" description="Polar residues" evidence="1">
    <location>
        <begin position="96"/>
        <end position="118"/>
    </location>
</feature>
<organism evidence="3 4">
    <name type="scientific">Mesorhizobium helmanticense</name>
    <dbReference type="NCBI Taxonomy" id="1776423"/>
    <lineage>
        <taxon>Bacteria</taxon>
        <taxon>Pseudomonadati</taxon>
        <taxon>Pseudomonadota</taxon>
        <taxon>Alphaproteobacteria</taxon>
        <taxon>Hyphomicrobiales</taxon>
        <taxon>Phyllobacteriaceae</taxon>
        <taxon>Mesorhizobium</taxon>
    </lineage>
</organism>
<gene>
    <name evidence="3" type="ORF">C9427_02005</name>
</gene>
<comment type="caution">
    <text evidence="3">The sequence shown here is derived from an EMBL/GenBank/DDBJ whole genome shotgun (WGS) entry which is preliminary data.</text>
</comment>
<keyword evidence="2" id="KW-0732">Signal</keyword>
<sequence length="295" mass="30268">MVRKISLVGLGIIFAIVTPASAETGCALFLKPAIETRGDGDNGISTTRLNHYAQDSRVCHGQIMFRCTPSGWMQDGPCDPDGVDAERRACLLEGETCSSPPGNQASGGSNDGSFQSPVQKDPPAPLDVGRQLDALFAPLHQGFSSNGTDQGGTTAPDGSDAMMLPVPPAGTDWTKGPPKPKPKLNGTGVANAGAGTPKRTESSNGQSTARRSGNNGGIPAGCSSQQRALEAEVRRISAQASSMGICAASRVAAGIYAKAAALNRRCIPGPEGQAQASEYESAAQQARQSAAQACM</sequence>
<proteinExistence type="predicted"/>